<name>A0A6N7RMY3_9ACTN</name>
<dbReference type="Proteomes" id="UP000438093">
    <property type="component" value="Unassembled WGS sequence"/>
</dbReference>
<reference evidence="2" key="1">
    <citation type="submission" date="2019-08" db="EMBL/GenBank/DDBJ databases">
        <title>Arthrobacter sp. nov., isolated from plateau pika and Tibetan wild ass.</title>
        <authorList>
            <person name="Ge Y."/>
        </authorList>
    </citation>
    <scope>NUCLEOTIDE SEQUENCE [LARGE SCALE GENOMIC DNA]</scope>
    <source>
        <strain evidence="2">HF-4214</strain>
    </source>
</reference>
<accession>A0A6N7RMY3</accession>
<organism evidence="1 2">
    <name type="scientific">Eggerthella guodeyinii</name>
    <dbReference type="NCBI Taxonomy" id="2690837"/>
    <lineage>
        <taxon>Bacteria</taxon>
        <taxon>Bacillati</taxon>
        <taxon>Actinomycetota</taxon>
        <taxon>Coriobacteriia</taxon>
        <taxon>Eggerthellales</taxon>
        <taxon>Eggerthellaceae</taxon>
        <taxon>Eggerthella</taxon>
    </lineage>
</organism>
<gene>
    <name evidence="1" type="ORF">GJG86_08870</name>
</gene>
<evidence type="ECO:0000313" key="1">
    <source>
        <dbReference type="EMBL" id="MRX82606.1"/>
    </source>
</evidence>
<comment type="caution">
    <text evidence="1">The sequence shown here is derived from an EMBL/GenBank/DDBJ whole genome shotgun (WGS) entry which is preliminary data.</text>
</comment>
<dbReference type="AlphaFoldDB" id="A0A6N7RMY3"/>
<protein>
    <submittedName>
        <fullName evidence="1">Uncharacterized protein</fullName>
    </submittedName>
</protein>
<dbReference type="RefSeq" id="WP_154333461.1">
    <property type="nucleotide sequence ID" value="NZ_VTFY01000007.1"/>
</dbReference>
<sequence length="149" mass="16940">MLSIYEYDYHPNIGLNAWTNEESGIVGIDEKGDTYDVLMSSLFSIASIPLKAAVSKKIALGSRTFYCLEGNLVFEYPEETVESVYRAYFLNPDDAARAYRCVSKRIESIREKGLQEMGLDHGDELTFFLQEYDDQRPVDEIEESISIGL</sequence>
<dbReference type="EMBL" id="VTFY01000007">
    <property type="protein sequence ID" value="MRX82606.1"/>
    <property type="molecule type" value="Genomic_DNA"/>
</dbReference>
<keyword evidence="2" id="KW-1185">Reference proteome</keyword>
<proteinExistence type="predicted"/>
<evidence type="ECO:0000313" key="2">
    <source>
        <dbReference type="Proteomes" id="UP000438093"/>
    </source>
</evidence>